<protein>
    <recommendedName>
        <fullName evidence="3">phospholipase D</fullName>
        <ecNumber evidence="3">3.1.4.4</ecNumber>
    </recommendedName>
</protein>
<dbReference type="Pfam" id="PF00614">
    <property type="entry name" value="PLDc"/>
    <property type="match status" value="1"/>
</dbReference>
<reference evidence="13 14" key="1">
    <citation type="journal article" date="2018" name="Mol. Biol. Evol.">
        <title>Analysis of the draft genome of the red seaweed Gracilariopsis chorda provides insights into genome size evolution in Rhodophyta.</title>
        <authorList>
            <person name="Lee J."/>
            <person name="Yang E.C."/>
            <person name="Graf L."/>
            <person name="Yang J.H."/>
            <person name="Qiu H."/>
            <person name="Zel Zion U."/>
            <person name="Chan C.X."/>
            <person name="Stephens T.G."/>
            <person name="Weber A.P.M."/>
            <person name="Boo G.H."/>
            <person name="Boo S.M."/>
            <person name="Kim K.M."/>
            <person name="Shin Y."/>
            <person name="Jung M."/>
            <person name="Lee S.J."/>
            <person name="Yim H.S."/>
            <person name="Lee J.H."/>
            <person name="Bhattacharya D."/>
            <person name="Yoon H.S."/>
        </authorList>
    </citation>
    <scope>NUCLEOTIDE SEQUENCE [LARGE SCALE GENOMIC DNA]</scope>
    <source>
        <strain evidence="13 14">SKKU-2015</strain>
        <tissue evidence="13">Whole body</tissue>
    </source>
</reference>
<dbReference type="PANTHER" id="PTHR18896:SF60">
    <property type="entry name" value="PHOSPHOLIPASE D"/>
    <property type="match status" value="1"/>
</dbReference>
<comment type="cofactor">
    <cofactor evidence="1">
        <name>Ca(2+)</name>
        <dbReference type="ChEBI" id="CHEBI:29108"/>
    </cofactor>
</comment>
<dbReference type="EMBL" id="NBIV01000099">
    <property type="protein sequence ID" value="PXF44167.1"/>
    <property type="molecule type" value="Genomic_DNA"/>
</dbReference>
<dbReference type="GO" id="GO:0004630">
    <property type="term" value="F:phospholipase D activity"/>
    <property type="evidence" value="ECO:0007669"/>
    <property type="project" value="UniProtKB-EC"/>
</dbReference>
<comment type="caution">
    <text evidence="13">The sequence shown here is derived from an EMBL/GenBank/DDBJ whole genome shotgun (WGS) entry which is preliminary data.</text>
</comment>
<dbReference type="AlphaFoldDB" id="A0A2V3IR09"/>
<dbReference type="GO" id="GO:0046872">
    <property type="term" value="F:metal ion binding"/>
    <property type="evidence" value="ECO:0007669"/>
    <property type="project" value="UniProtKB-KW"/>
</dbReference>
<name>A0A2V3IR09_9FLOR</name>
<evidence type="ECO:0000256" key="7">
    <source>
        <dbReference type="ARBA" id="ARBA00022837"/>
    </source>
</evidence>
<dbReference type="InterPro" id="IPR000008">
    <property type="entry name" value="C2_dom"/>
</dbReference>
<keyword evidence="8" id="KW-0442">Lipid degradation</keyword>
<gene>
    <name evidence="13" type="ORF">BWQ96_06076</name>
</gene>
<evidence type="ECO:0000313" key="14">
    <source>
        <dbReference type="Proteomes" id="UP000247409"/>
    </source>
</evidence>
<evidence type="ECO:0000256" key="1">
    <source>
        <dbReference type="ARBA" id="ARBA00001913"/>
    </source>
</evidence>
<keyword evidence="7" id="KW-0106">Calcium</keyword>
<dbReference type="STRING" id="448386.A0A2V3IR09"/>
<organism evidence="13 14">
    <name type="scientific">Gracilariopsis chorda</name>
    <dbReference type="NCBI Taxonomy" id="448386"/>
    <lineage>
        <taxon>Eukaryota</taxon>
        <taxon>Rhodophyta</taxon>
        <taxon>Florideophyceae</taxon>
        <taxon>Rhodymeniophycidae</taxon>
        <taxon>Gracilariales</taxon>
        <taxon>Gracilariaceae</taxon>
        <taxon>Gracilariopsis</taxon>
    </lineage>
</organism>
<dbReference type="Pfam" id="PF12357">
    <property type="entry name" value="PLD_C"/>
    <property type="match status" value="1"/>
</dbReference>
<feature type="compositionally biased region" description="Polar residues" evidence="10">
    <location>
        <begin position="646"/>
        <end position="655"/>
    </location>
</feature>
<feature type="compositionally biased region" description="Low complexity" evidence="10">
    <location>
        <begin position="683"/>
        <end position="703"/>
    </location>
</feature>
<dbReference type="SUPFAM" id="SSF56024">
    <property type="entry name" value="Phospholipase D/nuclease"/>
    <property type="match status" value="2"/>
</dbReference>
<dbReference type="PANTHER" id="PTHR18896">
    <property type="entry name" value="PHOSPHOLIPASE D"/>
    <property type="match status" value="1"/>
</dbReference>
<evidence type="ECO:0000313" key="13">
    <source>
        <dbReference type="EMBL" id="PXF44167.1"/>
    </source>
</evidence>
<dbReference type="InterPro" id="IPR024632">
    <property type="entry name" value="PLipase_D_C"/>
</dbReference>
<evidence type="ECO:0000256" key="2">
    <source>
        <dbReference type="ARBA" id="ARBA00010683"/>
    </source>
</evidence>
<comment type="similarity">
    <text evidence="2">Belongs to the phospholipase D family. C2-PLD subfamily.</text>
</comment>
<dbReference type="PROSITE" id="PS50004">
    <property type="entry name" value="C2"/>
    <property type="match status" value="1"/>
</dbReference>
<accession>A0A2V3IR09</accession>
<dbReference type="SMART" id="SM00239">
    <property type="entry name" value="C2"/>
    <property type="match status" value="1"/>
</dbReference>
<evidence type="ECO:0000256" key="5">
    <source>
        <dbReference type="ARBA" id="ARBA00022737"/>
    </source>
</evidence>
<evidence type="ECO:0000256" key="9">
    <source>
        <dbReference type="ARBA" id="ARBA00023098"/>
    </source>
</evidence>
<keyword evidence="14" id="KW-1185">Reference proteome</keyword>
<dbReference type="GO" id="GO:0009395">
    <property type="term" value="P:phospholipid catabolic process"/>
    <property type="evidence" value="ECO:0007669"/>
    <property type="project" value="TreeGrafter"/>
</dbReference>
<evidence type="ECO:0000256" key="4">
    <source>
        <dbReference type="ARBA" id="ARBA00022723"/>
    </source>
</evidence>
<dbReference type="PROSITE" id="PS50035">
    <property type="entry name" value="PLD"/>
    <property type="match status" value="1"/>
</dbReference>
<dbReference type="SUPFAM" id="SSF49562">
    <property type="entry name" value="C2 domain (Calcium/lipid-binding domain, CaLB)"/>
    <property type="match status" value="1"/>
</dbReference>
<dbReference type="Proteomes" id="UP000247409">
    <property type="component" value="Unassembled WGS sequence"/>
</dbReference>
<feature type="region of interest" description="Disordered" evidence="10">
    <location>
        <begin position="643"/>
        <end position="723"/>
    </location>
</feature>
<evidence type="ECO:0000256" key="3">
    <source>
        <dbReference type="ARBA" id="ARBA00012027"/>
    </source>
</evidence>
<feature type="domain" description="PLD phosphodiesterase" evidence="12">
    <location>
        <begin position="724"/>
        <end position="751"/>
    </location>
</feature>
<dbReference type="InterPro" id="IPR015679">
    <property type="entry name" value="PLipase_D_fam"/>
</dbReference>
<feature type="domain" description="C2" evidence="11">
    <location>
        <begin position="1"/>
        <end position="137"/>
    </location>
</feature>
<dbReference type="EC" id="3.1.4.4" evidence="3"/>
<evidence type="ECO:0000259" key="11">
    <source>
        <dbReference type="PROSITE" id="PS50004"/>
    </source>
</evidence>
<keyword evidence="9" id="KW-0443">Lipid metabolism</keyword>
<keyword evidence="5" id="KW-0677">Repeat</keyword>
<proteinExistence type="inferred from homology"/>
<evidence type="ECO:0000259" key="12">
    <source>
        <dbReference type="PROSITE" id="PS50035"/>
    </source>
</evidence>
<evidence type="ECO:0000256" key="8">
    <source>
        <dbReference type="ARBA" id="ARBA00022963"/>
    </source>
</evidence>
<dbReference type="InterPro" id="IPR001736">
    <property type="entry name" value="PLipase_D/transphosphatidylase"/>
</dbReference>
<keyword evidence="4" id="KW-0479">Metal-binding</keyword>
<dbReference type="InterPro" id="IPR035892">
    <property type="entry name" value="C2_domain_sf"/>
</dbReference>
<dbReference type="Pfam" id="PF00168">
    <property type="entry name" value="C2"/>
    <property type="match status" value="1"/>
</dbReference>
<keyword evidence="6" id="KW-0378">Hydrolase</keyword>
<evidence type="ECO:0000256" key="6">
    <source>
        <dbReference type="ARBA" id="ARBA00022801"/>
    </source>
</evidence>
<evidence type="ECO:0000256" key="10">
    <source>
        <dbReference type="SAM" id="MobiDB-lite"/>
    </source>
</evidence>
<dbReference type="OrthoDB" id="14911at2759"/>
<dbReference type="GO" id="GO:0005886">
    <property type="term" value="C:plasma membrane"/>
    <property type="evidence" value="ECO:0007669"/>
    <property type="project" value="TreeGrafter"/>
</dbReference>
<sequence length="886" mass="100695">MVLIHGVLLHGRLQVDVREAKDLWLSSERSIREKLSKGILSPTSLNPYATVCLEHLPKPSKRILKTHIIPGTDNPVWNHAQTVDVATNVSYIVVHVKSSPFRDQRTGIYPRKSLGFVRLKAEHIVWGIVDGWFPLLGLHGIHQETSKNRGSINLSMAYFPVDSMHISGQLTVPSTYFCGQENCHVQLFQDAHCPDGCVIPIAGSSDKMYSCTDRIAPRRLSNYFETIYYSILHAKKLIYICGWSVDTALQLLRQQPHTVPNRDRHLPQLRLGDLLHLKASQGLPVLLLVWDEVFSISNPLLRLKGWMDTKDEITRAFFRNSNVMAAVVPRLGRLQEKVVKAPLVSCLFTFHEKLIITDIPAYDARNSDDRQLVAFCGGLDLTYGRWDTPLHSAFKTLDSFHQEDFHNACFDVSQPFGPREPWHDVGGMLTGPVVRDFVQCFEERWLRQGLGPQLLADINSMENLVDGGFKHEEKWTVQVFRSIDERSAVFDKDAVKRLETKKGRSVDRSIHHAYVHYIRAANRFIYVEQQYFLGSSNQWLRDGHKDGTNLIPHELALRVVRGITSGNPIRVYVTIPMFPEGSPGDNVIQKILLYQMRTIEMMMKKIADAIRETEIEDAHPLDYLCFFCLGVREPCEEAISEDGSCSEASSTSSFQEPWRVPLRPRGSAERDPTKMCGLERSSRPGSRRNSTSSRGGSNRGRTSSFRRRGPQTQDEERLAHTRRHPIYQHAKVLIADDELLLTGSANLNERSMCGVRDTELAFSAFQPKHRYNSKAVCGQRLPRGEVCRFRRRLWAEHALGTERAEFPTCMDDPGSLECMREMQRIARQNWSDYMSAQHVKPTSHLLLYPYEVDREGNIGAVIPEFPDTRANVLGSISGVIPNILVS</sequence>
<dbReference type="SMART" id="SM00155">
    <property type="entry name" value="PLDc"/>
    <property type="match status" value="2"/>
</dbReference>
<dbReference type="Gene3D" id="2.60.40.150">
    <property type="entry name" value="C2 domain"/>
    <property type="match status" value="1"/>
</dbReference>
<dbReference type="Gene3D" id="3.30.870.10">
    <property type="entry name" value="Endonuclease Chain A"/>
    <property type="match status" value="3"/>
</dbReference>